<evidence type="ECO:0000256" key="1">
    <source>
        <dbReference type="ARBA" id="ARBA00004370"/>
    </source>
</evidence>
<keyword evidence="3" id="KW-0812">Transmembrane</keyword>
<gene>
    <name evidence="4" type="ORF">ORV05_28170</name>
</gene>
<reference evidence="4" key="1">
    <citation type="submission" date="2022-11" db="EMBL/GenBank/DDBJ databases">
        <authorList>
            <person name="Mo P."/>
        </authorList>
    </citation>
    <scope>NUCLEOTIDE SEQUENCE</scope>
    <source>
        <strain evidence="4">HUAS 11-8</strain>
    </source>
</reference>
<evidence type="ECO:0000313" key="5">
    <source>
        <dbReference type="Proteomes" id="UP001163203"/>
    </source>
</evidence>
<dbReference type="PANTHER" id="PTHR37042">
    <property type="entry name" value="OUTER MEMBRANE PROTEIN RV1973"/>
    <property type="match status" value="1"/>
</dbReference>
<accession>A0ABY7AXX4</accession>
<proteinExistence type="predicted"/>
<keyword evidence="5" id="KW-1185">Reference proteome</keyword>
<feature type="transmembrane region" description="Helical" evidence="3">
    <location>
        <begin position="12"/>
        <end position="35"/>
    </location>
</feature>
<dbReference type="SUPFAM" id="SSF54427">
    <property type="entry name" value="NTF2-like"/>
    <property type="match status" value="1"/>
</dbReference>
<dbReference type="Proteomes" id="UP001163203">
    <property type="component" value="Chromosome"/>
</dbReference>
<protein>
    <recommendedName>
        <fullName evidence="6">Mce-associated membrane protein</fullName>
    </recommendedName>
</protein>
<evidence type="ECO:0000256" key="2">
    <source>
        <dbReference type="ARBA" id="ARBA00023136"/>
    </source>
</evidence>
<dbReference type="RefSeq" id="WP_268755017.1">
    <property type="nucleotide sequence ID" value="NZ_CP113836.1"/>
</dbReference>
<dbReference type="InterPro" id="IPR032710">
    <property type="entry name" value="NTF2-like_dom_sf"/>
</dbReference>
<comment type="subcellular location">
    <subcellularLocation>
        <location evidence="1">Membrane</location>
    </subcellularLocation>
</comment>
<dbReference type="EMBL" id="CP113836">
    <property type="protein sequence ID" value="WAL64791.1"/>
    <property type="molecule type" value="Genomic_DNA"/>
</dbReference>
<keyword evidence="3" id="KW-1133">Transmembrane helix</keyword>
<evidence type="ECO:0000256" key="3">
    <source>
        <dbReference type="SAM" id="Phobius"/>
    </source>
</evidence>
<organism evidence="4 5">
    <name type="scientific">Amycolatopsis cynarae</name>
    <dbReference type="NCBI Taxonomy" id="2995223"/>
    <lineage>
        <taxon>Bacteria</taxon>
        <taxon>Bacillati</taxon>
        <taxon>Actinomycetota</taxon>
        <taxon>Actinomycetes</taxon>
        <taxon>Pseudonocardiales</taxon>
        <taxon>Pseudonocardiaceae</taxon>
        <taxon>Amycolatopsis</taxon>
    </lineage>
</organism>
<dbReference type="PANTHER" id="PTHR37042:SF4">
    <property type="entry name" value="OUTER MEMBRANE PROTEIN RV1973"/>
    <property type="match status" value="1"/>
</dbReference>
<sequence length="184" mass="19440">MDSVEPSPRRDRWVFVLVAVMAVVVVAAVTVAALITPLADRQPPPAPSPAVQQNAVAATRDAVLATAEHAALELTTVDYRIPDEIETRQKAVASESLQLKIAKERATSADIVKQQQTVVTPTVTASALSVLDSGQGTATALVYLAATVSQNGGAPQDKRVAVTLELRRTGEGWKAADIRMLHQG</sequence>
<evidence type="ECO:0008006" key="6">
    <source>
        <dbReference type="Google" id="ProtNLM"/>
    </source>
</evidence>
<name>A0ABY7AXX4_9PSEU</name>
<evidence type="ECO:0000313" key="4">
    <source>
        <dbReference type="EMBL" id="WAL64791.1"/>
    </source>
</evidence>
<keyword evidence="2 3" id="KW-0472">Membrane</keyword>